<reference evidence="3" key="1">
    <citation type="submission" date="2023-10" db="EMBL/GenBank/DDBJ databases">
        <authorList>
            <person name="Chen Y."/>
            <person name="Shah S."/>
            <person name="Dougan E. K."/>
            <person name="Thang M."/>
            <person name="Chan C."/>
        </authorList>
    </citation>
    <scope>NUCLEOTIDE SEQUENCE [LARGE SCALE GENOMIC DNA]</scope>
</reference>
<feature type="region of interest" description="Disordered" evidence="1">
    <location>
        <begin position="158"/>
        <end position="187"/>
    </location>
</feature>
<dbReference type="Proteomes" id="UP001189429">
    <property type="component" value="Unassembled WGS sequence"/>
</dbReference>
<keyword evidence="4" id="KW-1185">Reference proteome</keyword>
<feature type="transmembrane region" description="Helical" evidence="2">
    <location>
        <begin position="64"/>
        <end position="85"/>
    </location>
</feature>
<evidence type="ECO:0000313" key="4">
    <source>
        <dbReference type="Proteomes" id="UP001189429"/>
    </source>
</evidence>
<evidence type="ECO:0000313" key="3">
    <source>
        <dbReference type="EMBL" id="CAK0804470.1"/>
    </source>
</evidence>
<name>A0ABN9QI28_9DINO</name>
<keyword evidence="2" id="KW-1133">Transmembrane helix</keyword>
<dbReference type="EMBL" id="CAUYUJ010003237">
    <property type="protein sequence ID" value="CAK0804470.1"/>
    <property type="molecule type" value="Genomic_DNA"/>
</dbReference>
<keyword evidence="2" id="KW-0812">Transmembrane</keyword>
<evidence type="ECO:0000256" key="1">
    <source>
        <dbReference type="SAM" id="MobiDB-lite"/>
    </source>
</evidence>
<feature type="compositionally biased region" description="Low complexity" evidence="1">
    <location>
        <begin position="170"/>
        <end position="187"/>
    </location>
</feature>
<organism evidence="3 4">
    <name type="scientific">Prorocentrum cordatum</name>
    <dbReference type="NCBI Taxonomy" id="2364126"/>
    <lineage>
        <taxon>Eukaryota</taxon>
        <taxon>Sar</taxon>
        <taxon>Alveolata</taxon>
        <taxon>Dinophyceae</taxon>
        <taxon>Prorocentrales</taxon>
        <taxon>Prorocentraceae</taxon>
        <taxon>Prorocentrum</taxon>
    </lineage>
</organism>
<protein>
    <submittedName>
        <fullName evidence="3">Uncharacterized protein</fullName>
    </submittedName>
</protein>
<keyword evidence="2" id="KW-0472">Membrane</keyword>
<gene>
    <name evidence="3" type="ORF">PCOR1329_LOCUS11263</name>
</gene>
<comment type="caution">
    <text evidence="3">The sequence shown here is derived from an EMBL/GenBank/DDBJ whole genome shotgun (WGS) entry which is preliminary data.</text>
</comment>
<feature type="transmembrane region" description="Helical" evidence="2">
    <location>
        <begin position="127"/>
        <end position="149"/>
    </location>
</feature>
<proteinExistence type="predicted"/>
<evidence type="ECO:0000256" key="2">
    <source>
        <dbReference type="SAM" id="Phobius"/>
    </source>
</evidence>
<sequence>MLHRGHASAEWLGMVCCLQFNLMNWGHLPYAALGGLTLVTTRHVLPDEVLSVSGTLYFCMSYGLTYALTLNGIKLWFGFGVYPFLAEMPHVWQHTLFYSVCFGIYRGSVDFVFCVACRALVLADPCWALWVLEGALAAVTATVLFVVAVRGRAAKRSASHSETTTHSETEGTDTSTSSGSKTEYTKL</sequence>
<accession>A0ABN9QI28</accession>